<comment type="caution">
    <text evidence="1">The sequence shown here is derived from an EMBL/GenBank/DDBJ whole genome shotgun (WGS) entry which is preliminary data.</text>
</comment>
<evidence type="ECO:0000313" key="1">
    <source>
        <dbReference type="EMBL" id="KAH7973684.1"/>
    </source>
</evidence>
<dbReference type="Proteomes" id="UP000821865">
    <property type="component" value="Chromosome 10"/>
</dbReference>
<accession>A0ACB8DMS9</accession>
<sequence>MTLRVPSGALKRSSKEEELLEGALDYINKWEAATGPSKRAFLSPGTAEGLRVTLKATLDLLTYLSENAGYKYLLRSRPSQDAIEKLFVIIRQFCGCNDHPTSAQFLTAVNCLCFYNLIKAPDTGNYAGRTRMSFVGTNELASQVDTIVDSGKLDEASNTL</sequence>
<organism evidence="1 2">
    <name type="scientific">Dermacentor silvarum</name>
    <name type="common">Tick</name>
    <dbReference type="NCBI Taxonomy" id="543639"/>
    <lineage>
        <taxon>Eukaryota</taxon>
        <taxon>Metazoa</taxon>
        <taxon>Ecdysozoa</taxon>
        <taxon>Arthropoda</taxon>
        <taxon>Chelicerata</taxon>
        <taxon>Arachnida</taxon>
        <taxon>Acari</taxon>
        <taxon>Parasitiformes</taxon>
        <taxon>Ixodida</taxon>
        <taxon>Ixodoidea</taxon>
        <taxon>Ixodidae</taxon>
        <taxon>Rhipicephalinae</taxon>
        <taxon>Dermacentor</taxon>
    </lineage>
</organism>
<evidence type="ECO:0000313" key="2">
    <source>
        <dbReference type="Proteomes" id="UP000821865"/>
    </source>
</evidence>
<reference evidence="1" key="1">
    <citation type="submission" date="2020-05" db="EMBL/GenBank/DDBJ databases">
        <title>Large-scale comparative analyses of tick genomes elucidate their genetic diversity and vector capacities.</title>
        <authorList>
            <person name="Jia N."/>
            <person name="Wang J."/>
            <person name="Shi W."/>
            <person name="Du L."/>
            <person name="Sun Y."/>
            <person name="Zhan W."/>
            <person name="Jiang J."/>
            <person name="Wang Q."/>
            <person name="Zhang B."/>
            <person name="Ji P."/>
            <person name="Sakyi L.B."/>
            <person name="Cui X."/>
            <person name="Yuan T."/>
            <person name="Jiang B."/>
            <person name="Yang W."/>
            <person name="Lam T.T.-Y."/>
            <person name="Chang Q."/>
            <person name="Ding S."/>
            <person name="Wang X."/>
            <person name="Zhu J."/>
            <person name="Ruan X."/>
            <person name="Zhao L."/>
            <person name="Wei J."/>
            <person name="Que T."/>
            <person name="Du C."/>
            <person name="Cheng J."/>
            <person name="Dai P."/>
            <person name="Han X."/>
            <person name="Huang E."/>
            <person name="Gao Y."/>
            <person name="Liu J."/>
            <person name="Shao H."/>
            <person name="Ye R."/>
            <person name="Li L."/>
            <person name="Wei W."/>
            <person name="Wang X."/>
            <person name="Wang C."/>
            <person name="Yang T."/>
            <person name="Huo Q."/>
            <person name="Li W."/>
            <person name="Guo W."/>
            <person name="Chen H."/>
            <person name="Zhou L."/>
            <person name="Ni X."/>
            <person name="Tian J."/>
            <person name="Zhou Y."/>
            <person name="Sheng Y."/>
            <person name="Liu T."/>
            <person name="Pan Y."/>
            <person name="Xia L."/>
            <person name="Li J."/>
            <person name="Zhao F."/>
            <person name="Cao W."/>
        </authorList>
    </citation>
    <scope>NUCLEOTIDE SEQUENCE</scope>
    <source>
        <strain evidence="1">Dsil-2018</strain>
    </source>
</reference>
<name>A0ACB8DMS9_DERSI</name>
<gene>
    <name evidence="1" type="ORF">HPB49_003898</name>
</gene>
<protein>
    <submittedName>
        <fullName evidence="1">Uncharacterized protein</fullName>
    </submittedName>
</protein>
<keyword evidence="2" id="KW-1185">Reference proteome</keyword>
<dbReference type="EMBL" id="CM023479">
    <property type="protein sequence ID" value="KAH7973684.1"/>
    <property type="molecule type" value="Genomic_DNA"/>
</dbReference>
<proteinExistence type="predicted"/>